<dbReference type="HOGENOM" id="CLU_1180962_0_0_1"/>
<dbReference type="Proteomes" id="UP000006174">
    <property type="component" value="Unassembled WGS sequence"/>
</dbReference>
<dbReference type="AlphaFoldDB" id="I2FYC2"/>
<evidence type="ECO:0000313" key="1">
    <source>
        <dbReference type="EMBL" id="CCF51915.1"/>
    </source>
</evidence>
<comment type="caution">
    <text evidence="1">The sequence shown here is derived from an EMBL/GenBank/DDBJ whole genome shotgun (WGS) entry which is preliminary data.</text>
</comment>
<dbReference type="EMBL" id="CAGI01000168">
    <property type="protein sequence ID" value="CCF51915.1"/>
    <property type="molecule type" value="Genomic_DNA"/>
</dbReference>
<proteinExistence type="predicted"/>
<evidence type="ECO:0000313" key="2">
    <source>
        <dbReference type="Proteomes" id="UP000006174"/>
    </source>
</evidence>
<organism evidence="1 2">
    <name type="scientific">Ustilago hordei</name>
    <name type="common">Barley covered smut fungus</name>
    <dbReference type="NCBI Taxonomy" id="120017"/>
    <lineage>
        <taxon>Eukaryota</taxon>
        <taxon>Fungi</taxon>
        <taxon>Dikarya</taxon>
        <taxon>Basidiomycota</taxon>
        <taxon>Ustilaginomycotina</taxon>
        <taxon>Ustilaginomycetes</taxon>
        <taxon>Ustilaginales</taxon>
        <taxon>Ustilaginaceae</taxon>
        <taxon>Ustilago</taxon>
    </lineage>
</organism>
<keyword evidence="2" id="KW-1185">Reference proteome</keyword>
<protein>
    <submittedName>
        <fullName evidence="1">Uncharacterized protein</fullName>
    </submittedName>
</protein>
<gene>
    <name evidence="1" type="ORF">UHOR_15199</name>
</gene>
<dbReference type="OrthoDB" id="3396269at2759"/>
<sequence length="235" mass="25861">MVIDIRSGRAQVQDVSFPIYDTRGKTMSAKNVSQALIIWHTSSILPHCHFFMQVCHSLLQDVQYTINSSLWTSPDKAGPLVVPSMIIDHNNLGLWVVNFGPNSMDIQSDTRLAEATPLAPDDIAASTGSFCFDDATADSAEAIEWYALVSDMTLTGEAPVELIKNSVHPLPNLSSIKPNEIQIAVEPWPSITNPQLHQASFSSPKSTPFSNACKRSYSFDNYWPRVSCFPVSTST</sequence>
<reference evidence="1 2" key="1">
    <citation type="journal article" date="2012" name="Plant Cell">
        <title>Genome comparison of barley and maize smut fungi reveals targeted loss of RNA silencing components and species-specific presence of transposable elements.</title>
        <authorList>
            <person name="Laurie J.D."/>
            <person name="Ali S."/>
            <person name="Linning R."/>
            <person name="Mannhaupt G."/>
            <person name="Wong P."/>
            <person name="Gueldener U."/>
            <person name="Muensterkoetter M."/>
            <person name="Moore R."/>
            <person name="Kahmann R."/>
            <person name="Bakkeren G."/>
            <person name="Schirawski J."/>
        </authorList>
    </citation>
    <scope>NUCLEOTIDE SEQUENCE [LARGE SCALE GENOMIC DNA]</scope>
    <source>
        <strain evidence="2">Uh4875-4</strain>
    </source>
</reference>
<accession>I2FYC2</accession>
<name>I2FYC2_USTHO</name>